<protein>
    <submittedName>
        <fullName evidence="1">Uncharacterized protein</fullName>
    </submittedName>
</protein>
<accession>A0A7J9H2E1</accession>
<feature type="non-terminal residue" evidence="1">
    <location>
        <position position="1"/>
    </location>
</feature>
<dbReference type="Proteomes" id="UP000593560">
    <property type="component" value="Unassembled WGS sequence"/>
</dbReference>
<name>A0A7J9H2E1_9ROSI</name>
<evidence type="ECO:0000313" key="1">
    <source>
        <dbReference type="EMBL" id="MBA0804003.1"/>
    </source>
</evidence>
<dbReference type="EMBL" id="JABFAD010000007">
    <property type="protein sequence ID" value="MBA0804003.1"/>
    <property type="molecule type" value="Genomic_DNA"/>
</dbReference>
<reference evidence="1 2" key="1">
    <citation type="journal article" date="2019" name="Genome Biol. Evol.">
        <title>Insights into the evolution of the New World diploid cottons (Gossypium, subgenus Houzingenia) based on genome sequencing.</title>
        <authorList>
            <person name="Grover C.E."/>
            <person name="Arick M.A. 2nd"/>
            <person name="Thrash A."/>
            <person name="Conover J.L."/>
            <person name="Sanders W.S."/>
            <person name="Peterson D.G."/>
            <person name="Frelichowski J.E."/>
            <person name="Scheffler J.A."/>
            <person name="Scheffler B.E."/>
            <person name="Wendel J.F."/>
        </authorList>
    </citation>
    <scope>NUCLEOTIDE SEQUENCE [LARGE SCALE GENOMIC DNA]</scope>
    <source>
        <strain evidence="1">0</strain>
        <tissue evidence="1">Leaf</tissue>
    </source>
</reference>
<organism evidence="1 2">
    <name type="scientific">Gossypium harknessii</name>
    <dbReference type="NCBI Taxonomy" id="34285"/>
    <lineage>
        <taxon>Eukaryota</taxon>
        <taxon>Viridiplantae</taxon>
        <taxon>Streptophyta</taxon>
        <taxon>Embryophyta</taxon>
        <taxon>Tracheophyta</taxon>
        <taxon>Spermatophyta</taxon>
        <taxon>Magnoliopsida</taxon>
        <taxon>eudicotyledons</taxon>
        <taxon>Gunneridae</taxon>
        <taxon>Pentapetalae</taxon>
        <taxon>rosids</taxon>
        <taxon>malvids</taxon>
        <taxon>Malvales</taxon>
        <taxon>Malvaceae</taxon>
        <taxon>Malvoideae</taxon>
        <taxon>Gossypium</taxon>
    </lineage>
</organism>
<comment type="caution">
    <text evidence="1">The sequence shown here is derived from an EMBL/GenBank/DDBJ whole genome shotgun (WGS) entry which is preliminary data.</text>
</comment>
<sequence length="37" mass="4163">MAALLYGNHVEWNAFPFVSFLKNVAVMPYVDTNENCG</sequence>
<keyword evidence="2" id="KW-1185">Reference proteome</keyword>
<proteinExistence type="predicted"/>
<evidence type="ECO:0000313" key="2">
    <source>
        <dbReference type="Proteomes" id="UP000593560"/>
    </source>
</evidence>
<gene>
    <name evidence="1" type="ORF">Gohar_014159</name>
</gene>
<dbReference type="AlphaFoldDB" id="A0A7J9H2E1"/>